<dbReference type="AlphaFoldDB" id="A0A2N1NF57"/>
<protein>
    <submittedName>
        <fullName evidence="1">Uncharacterized protein</fullName>
    </submittedName>
</protein>
<comment type="caution">
    <text evidence="1">The sequence shown here is derived from an EMBL/GenBank/DDBJ whole genome shotgun (WGS) entry which is preliminary data.</text>
</comment>
<evidence type="ECO:0000313" key="2">
    <source>
        <dbReference type="Proteomes" id="UP000233469"/>
    </source>
</evidence>
<dbReference type="VEuPathDB" id="FungiDB:FUN_001183"/>
<evidence type="ECO:0000313" key="1">
    <source>
        <dbReference type="EMBL" id="PKK72499.1"/>
    </source>
</evidence>
<reference evidence="1 2" key="1">
    <citation type="submission" date="2016-04" db="EMBL/GenBank/DDBJ databases">
        <title>Genome analyses suggest a sexual origin of heterokaryosis in a supposedly ancient asexual fungus.</title>
        <authorList>
            <person name="Ropars J."/>
            <person name="Sedzielewska K."/>
            <person name="Noel J."/>
            <person name="Charron P."/>
            <person name="Farinelli L."/>
            <person name="Marton T."/>
            <person name="Kruger M."/>
            <person name="Pelin A."/>
            <person name="Brachmann A."/>
            <person name="Corradi N."/>
        </authorList>
    </citation>
    <scope>NUCLEOTIDE SEQUENCE [LARGE SCALE GENOMIC DNA]</scope>
    <source>
        <strain evidence="1 2">C2</strain>
    </source>
</reference>
<dbReference type="Proteomes" id="UP000233469">
    <property type="component" value="Unassembled WGS sequence"/>
</dbReference>
<accession>A0A2N1NF57</accession>
<sequence>MESSYDQYPKQEHHNNSLKSFLTCGEDPGVRRRFDVSSIPQYNCGYERALQLRQHYLQQRQDVTSTANSNAYYQISHHDQSIINAPDVFFRRTPPPDNDSHTTVAATTLLTNLPMTTSRHQIPQHYFRIKG</sequence>
<proteinExistence type="predicted"/>
<reference evidence="1 2" key="2">
    <citation type="submission" date="2017-10" db="EMBL/GenBank/DDBJ databases">
        <title>Extensive intraspecific genome diversity in a model arbuscular mycorrhizal fungus.</title>
        <authorList>
            <person name="Chen E.C.H."/>
            <person name="Morin E."/>
            <person name="Baudet D."/>
            <person name="Noel J."/>
            <person name="Ndikumana S."/>
            <person name="Charron P."/>
            <person name="St-Onge C."/>
            <person name="Giorgi J."/>
            <person name="Grigoriev I.V."/>
            <person name="Roux C."/>
            <person name="Martin F.M."/>
            <person name="Corradi N."/>
        </authorList>
    </citation>
    <scope>NUCLEOTIDE SEQUENCE [LARGE SCALE GENOMIC DNA]</scope>
    <source>
        <strain evidence="1 2">C2</strain>
    </source>
</reference>
<name>A0A2N1NF57_9GLOM</name>
<dbReference type="EMBL" id="LLXL01000437">
    <property type="protein sequence ID" value="PKK72499.1"/>
    <property type="molecule type" value="Genomic_DNA"/>
</dbReference>
<gene>
    <name evidence="1" type="ORF">RhiirC2_777118</name>
</gene>
<organism evidence="1 2">
    <name type="scientific">Rhizophagus irregularis</name>
    <dbReference type="NCBI Taxonomy" id="588596"/>
    <lineage>
        <taxon>Eukaryota</taxon>
        <taxon>Fungi</taxon>
        <taxon>Fungi incertae sedis</taxon>
        <taxon>Mucoromycota</taxon>
        <taxon>Glomeromycotina</taxon>
        <taxon>Glomeromycetes</taxon>
        <taxon>Glomerales</taxon>
        <taxon>Glomeraceae</taxon>
        <taxon>Rhizophagus</taxon>
    </lineage>
</organism>